<evidence type="ECO:0000256" key="1">
    <source>
        <dbReference type="ARBA" id="ARBA00004114"/>
    </source>
</evidence>
<dbReference type="PROSITE" id="PS50005">
    <property type="entry name" value="TPR"/>
    <property type="match status" value="4"/>
</dbReference>
<evidence type="ECO:0000256" key="9">
    <source>
        <dbReference type="ARBA" id="ARBA00023069"/>
    </source>
</evidence>
<keyword evidence="5" id="KW-0677">Repeat</keyword>
<keyword evidence="4" id="KW-0963">Cytoplasm</keyword>
<dbReference type="GO" id="GO:1902017">
    <property type="term" value="P:regulation of cilium assembly"/>
    <property type="evidence" value="ECO:0007669"/>
    <property type="project" value="UniProtKB-ARBA"/>
</dbReference>
<protein>
    <recommendedName>
        <fullName evidence="14">Intraflagellar transport protein 88 homolog</fullName>
    </recommendedName>
    <alternativeName>
        <fullName evidence="15">Tetratricopeptide repeat protein 10</fullName>
    </alternativeName>
</protein>
<dbReference type="PANTHER" id="PTHR44117:SF1">
    <property type="entry name" value="INTRAFLAGELLAR TRANSPORT PROTEIN 88 HOMOLOG"/>
    <property type="match status" value="1"/>
</dbReference>
<dbReference type="Gene3D" id="1.25.40.10">
    <property type="entry name" value="Tetratricopeptide repeat domain"/>
    <property type="match status" value="2"/>
</dbReference>
<evidence type="ECO:0000256" key="2">
    <source>
        <dbReference type="ARBA" id="ARBA00004120"/>
    </source>
</evidence>
<dbReference type="SUPFAM" id="SSF48452">
    <property type="entry name" value="TPR-like"/>
    <property type="match status" value="2"/>
</dbReference>
<feature type="repeat" description="TPR" evidence="16">
    <location>
        <begin position="298"/>
        <end position="331"/>
    </location>
</feature>
<dbReference type="GO" id="GO:0032991">
    <property type="term" value="C:protein-containing complex"/>
    <property type="evidence" value="ECO:0007669"/>
    <property type="project" value="UniProtKB-ARBA"/>
</dbReference>
<dbReference type="STRING" id="6573.A0A210PHP8"/>
<keyword evidence="8 18" id="KW-0282">Flagellum</keyword>
<dbReference type="FunFam" id="1.25.40.10:FF:000106">
    <property type="entry name" value="Intraflagellar transport 88 homolog (Chlamydomonas)"/>
    <property type="match status" value="1"/>
</dbReference>
<feature type="region of interest" description="Disordered" evidence="17">
    <location>
        <begin position="100"/>
        <end position="119"/>
    </location>
</feature>
<comment type="function">
    <text evidence="12">Positively regulates primary cilium biogenesis. Also involved in autophagy since it is required for trafficking of ATG16L and the expansion of the autophagic compartment.</text>
</comment>
<dbReference type="Pfam" id="PF13181">
    <property type="entry name" value="TPR_8"/>
    <property type="match status" value="1"/>
</dbReference>
<evidence type="ECO:0000256" key="14">
    <source>
        <dbReference type="ARBA" id="ARBA00071484"/>
    </source>
</evidence>
<evidence type="ECO:0000256" key="10">
    <source>
        <dbReference type="ARBA" id="ARBA00023212"/>
    </source>
</evidence>
<keyword evidence="9" id="KW-0969">Cilium</keyword>
<accession>A0A210PHP8</accession>
<evidence type="ECO:0000256" key="5">
    <source>
        <dbReference type="ARBA" id="ARBA00022737"/>
    </source>
</evidence>
<evidence type="ECO:0000256" key="8">
    <source>
        <dbReference type="ARBA" id="ARBA00022846"/>
    </source>
</evidence>
<keyword evidence="10" id="KW-0206">Cytoskeleton</keyword>
<keyword evidence="19" id="KW-1185">Reference proteome</keyword>
<evidence type="ECO:0000256" key="15">
    <source>
        <dbReference type="ARBA" id="ARBA00081144"/>
    </source>
</evidence>
<keyword evidence="6" id="KW-0970">Cilium biogenesis/degradation</keyword>
<evidence type="ECO:0000256" key="13">
    <source>
        <dbReference type="ARBA" id="ARBA00062040"/>
    </source>
</evidence>
<name>A0A210PHP8_MIZYE</name>
<dbReference type="GO" id="GO:0031514">
    <property type="term" value="C:motile cilium"/>
    <property type="evidence" value="ECO:0007669"/>
    <property type="project" value="UniProtKB-SubCell"/>
</dbReference>
<feature type="region of interest" description="Disordered" evidence="17">
    <location>
        <begin position="172"/>
        <end position="200"/>
    </location>
</feature>
<evidence type="ECO:0000313" key="19">
    <source>
        <dbReference type="Proteomes" id="UP000242188"/>
    </source>
</evidence>
<feature type="region of interest" description="Disordered" evidence="17">
    <location>
        <begin position="129"/>
        <end position="154"/>
    </location>
</feature>
<dbReference type="GO" id="GO:0019894">
    <property type="term" value="F:kinesin binding"/>
    <property type="evidence" value="ECO:0007669"/>
    <property type="project" value="TreeGrafter"/>
</dbReference>
<evidence type="ECO:0000256" key="6">
    <source>
        <dbReference type="ARBA" id="ARBA00022794"/>
    </source>
</evidence>
<dbReference type="Proteomes" id="UP000242188">
    <property type="component" value="Unassembled WGS sequence"/>
</dbReference>
<feature type="compositionally biased region" description="Basic and acidic residues" evidence="17">
    <location>
        <begin position="780"/>
        <end position="792"/>
    </location>
</feature>
<dbReference type="SMART" id="SM00028">
    <property type="entry name" value="TPR"/>
    <property type="match status" value="10"/>
</dbReference>
<comment type="caution">
    <text evidence="18">The sequence shown here is derived from an EMBL/GenBank/DDBJ whole genome shotgun (WGS) entry which is preliminary data.</text>
</comment>
<dbReference type="InterPro" id="IPR019734">
    <property type="entry name" value="TPR_rpt"/>
</dbReference>
<organism evidence="18 19">
    <name type="scientific">Mizuhopecten yessoensis</name>
    <name type="common">Japanese scallop</name>
    <name type="synonym">Patinopecten yessoensis</name>
    <dbReference type="NCBI Taxonomy" id="6573"/>
    <lineage>
        <taxon>Eukaryota</taxon>
        <taxon>Metazoa</taxon>
        <taxon>Spiralia</taxon>
        <taxon>Lophotrochozoa</taxon>
        <taxon>Mollusca</taxon>
        <taxon>Bivalvia</taxon>
        <taxon>Autobranchia</taxon>
        <taxon>Pteriomorphia</taxon>
        <taxon>Pectinida</taxon>
        <taxon>Pectinoidea</taxon>
        <taxon>Pectinidae</taxon>
        <taxon>Mizuhopecten</taxon>
    </lineage>
</organism>
<reference evidence="18 19" key="1">
    <citation type="journal article" date="2017" name="Nat. Ecol. Evol.">
        <title>Scallop genome provides insights into evolution of bilaterian karyotype and development.</title>
        <authorList>
            <person name="Wang S."/>
            <person name="Zhang J."/>
            <person name="Jiao W."/>
            <person name="Li J."/>
            <person name="Xun X."/>
            <person name="Sun Y."/>
            <person name="Guo X."/>
            <person name="Huan P."/>
            <person name="Dong B."/>
            <person name="Zhang L."/>
            <person name="Hu X."/>
            <person name="Sun X."/>
            <person name="Wang J."/>
            <person name="Zhao C."/>
            <person name="Wang Y."/>
            <person name="Wang D."/>
            <person name="Huang X."/>
            <person name="Wang R."/>
            <person name="Lv J."/>
            <person name="Li Y."/>
            <person name="Zhang Z."/>
            <person name="Liu B."/>
            <person name="Lu W."/>
            <person name="Hui Y."/>
            <person name="Liang J."/>
            <person name="Zhou Z."/>
            <person name="Hou R."/>
            <person name="Li X."/>
            <person name="Liu Y."/>
            <person name="Li H."/>
            <person name="Ning X."/>
            <person name="Lin Y."/>
            <person name="Zhao L."/>
            <person name="Xing Q."/>
            <person name="Dou J."/>
            <person name="Li Y."/>
            <person name="Mao J."/>
            <person name="Guo H."/>
            <person name="Dou H."/>
            <person name="Li T."/>
            <person name="Mu C."/>
            <person name="Jiang W."/>
            <person name="Fu Q."/>
            <person name="Fu X."/>
            <person name="Miao Y."/>
            <person name="Liu J."/>
            <person name="Yu Q."/>
            <person name="Li R."/>
            <person name="Liao H."/>
            <person name="Li X."/>
            <person name="Kong Y."/>
            <person name="Jiang Z."/>
            <person name="Chourrout D."/>
            <person name="Li R."/>
            <person name="Bao Z."/>
        </authorList>
    </citation>
    <scope>NUCLEOTIDE SEQUENCE [LARGE SCALE GENOMIC DNA]</scope>
    <source>
        <strain evidence="18 19">PY_sf001</strain>
    </source>
</reference>
<keyword evidence="11" id="KW-0966">Cell projection</keyword>
<feature type="region of interest" description="Disordered" evidence="17">
    <location>
        <begin position="778"/>
        <end position="890"/>
    </location>
</feature>
<dbReference type="GO" id="GO:0005814">
    <property type="term" value="C:centriole"/>
    <property type="evidence" value="ECO:0007669"/>
    <property type="project" value="UniProtKB-SubCell"/>
</dbReference>
<dbReference type="AlphaFoldDB" id="A0A210PHP8"/>
<dbReference type="GO" id="GO:0036064">
    <property type="term" value="C:ciliary basal body"/>
    <property type="evidence" value="ECO:0007669"/>
    <property type="project" value="UniProtKB-ARBA"/>
</dbReference>
<feature type="compositionally biased region" description="Acidic residues" evidence="17">
    <location>
        <begin position="877"/>
        <end position="890"/>
    </location>
</feature>
<evidence type="ECO:0000256" key="17">
    <source>
        <dbReference type="SAM" id="MobiDB-lite"/>
    </source>
</evidence>
<evidence type="ECO:0000256" key="12">
    <source>
        <dbReference type="ARBA" id="ARBA00059531"/>
    </source>
</evidence>
<evidence type="ECO:0000256" key="3">
    <source>
        <dbReference type="ARBA" id="ARBA00004230"/>
    </source>
</evidence>
<evidence type="ECO:0000256" key="4">
    <source>
        <dbReference type="ARBA" id="ARBA00022490"/>
    </source>
</evidence>
<dbReference type="Pfam" id="PF13424">
    <property type="entry name" value="TPR_12"/>
    <property type="match status" value="1"/>
</dbReference>
<evidence type="ECO:0000256" key="16">
    <source>
        <dbReference type="PROSITE-ProRule" id="PRU00339"/>
    </source>
</evidence>
<feature type="repeat" description="TPR" evidence="16">
    <location>
        <begin position="337"/>
        <end position="370"/>
    </location>
</feature>
<dbReference type="OrthoDB" id="1926212at2759"/>
<dbReference type="GO" id="GO:0042073">
    <property type="term" value="P:intraciliary transport"/>
    <property type="evidence" value="ECO:0007669"/>
    <property type="project" value="TreeGrafter"/>
</dbReference>
<evidence type="ECO:0000313" key="18">
    <source>
        <dbReference type="EMBL" id="OWF36001.1"/>
    </source>
</evidence>
<comment type="subunit">
    <text evidence="13">Component of the IFT complex B, at least composed of IFT20, IFT22, IFT25, IFT27, IFT46, IFT52, TRAF3IP1/IFT54, IFT57, IFT74, IFT80, IFT81, and IFT88. Interacts with IFT20, IFT22, IFT25, IFT27, IFT52, TRAF3IP1, IFT74, IFT80 and IFT81. Interacts with IFT172. Interacts with IFT57. Interacts with IFT46. Interacts with IFT70B. Interacts with C2CD3. Interacts with ENTR1 (via N-terminus). Interacts with LRRC56. Interacts with DZIP1. Interacts with CCDC38. Interacts with CCDC146. Interacts with CFAP53.</text>
</comment>
<keyword evidence="7 16" id="KW-0802">TPR repeat</keyword>
<dbReference type="GO" id="GO:1905515">
    <property type="term" value="P:non-motile cilium assembly"/>
    <property type="evidence" value="ECO:0007669"/>
    <property type="project" value="TreeGrafter"/>
</dbReference>
<gene>
    <name evidence="18" type="ORF">KP79_PYT07658</name>
</gene>
<comment type="subcellular location">
    <subcellularLocation>
        <location evidence="3">Cell projection</location>
        <location evidence="3">Cilium</location>
        <location evidence="3">Flagellum</location>
    </subcellularLocation>
    <subcellularLocation>
        <location evidence="2">Cytoplasm</location>
        <location evidence="2">Cytoskeleton</location>
        <location evidence="2">Cilium basal body</location>
    </subcellularLocation>
    <subcellularLocation>
        <location evidence="1">Cytoplasm</location>
        <location evidence="1">Cytoskeleton</location>
        <location evidence="1">Microtubule organizing center</location>
        <location evidence="1">Centrosome</location>
        <location evidence="1">Centriole</location>
    </subcellularLocation>
</comment>
<feature type="compositionally biased region" description="Basic residues" evidence="17">
    <location>
        <begin position="819"/>
        <end position="830"/>
    </location>
</feature>
<dbReference type="GO" id="GO:0097546">
    <property type="term" value="C:ciliary base"/>
    <property type="evidence" value="ECO:0007669"/>
    <property type="project" value="TreeGrafter"/>
</dbReference>
<dbReference type="GO" id="GO:0097542">
    <property type="term" value="C:ciliary tip"/>
    <property type="evidence" value="ECO:0007669"/>
    <property type="project" value="UniProtKB-ARBA"/>
</dbReference>
<dbReference type="PANTHER" id="PTHR44117">
    <property type="entry name" value="INTRAFLAGELLAR TRANSPORT PROTEIN 88 HOMOLOG"/>
    <property type="match status" value="1"/>
</dbReference>
<feature type="repeat" description="TPR" evidence="16">
    <location>
        <begin position="652"/>
        <end position="685"/>
    </location>
</feature>
<dbReference type="InterPro" id="IPR011990">
    <property type="entry name" value="TPR-like_helical_dom_sf"/>
</dbReference>
<proteinExistence type="predicted"/>
<dbReference type="GO" id="GO:0005829">
    <property type="term" value="C:cytosol"/>
    <property type="evidence" value="ECO:0007669"/>
    <property type="project" value="UniProtKB-ARBA"/>
</dbReference>
<evidence type="ECO:0000256" key="7">
    <source>
        <dbReference type="ARBA" id="ARBA00022803"/>
    </source>
</evidence>
<feature type="repeat" description="TPR" evidence="16">
    <location>
        <begin position="550"/>
        <end position="583"/>
    </location>
</feature>
<dbReference type="FunFam" id="1.25.40.10:FF:000135">
    <property type="entry name" value="intraflagellar transport protein 88 homolog isoform X1"/>
    <property type="match status" value="1"/>
</dbReference>
<dbReference type="GO" id="GO:0097730">
    <property type="term" value="C:non-motile cilium"/>
    <property type="evidence" value="ECO:0007669"/>
    <property type="project" value="TreeGrafter"/>
</dbReference>
<evidence type="ECO:0000256" key="11">
    <source>
        <dbReference type="ARBA" id="ARBA00023273"/>
    </source>
</evidence>
<sequence>MLPTHRFRDAYKLCVLVSQELWVMHSMQNFTTLDVVKTKHRCVCVFQFTVPVMNRMNMMEQVHLAGEDEEDIYSGFNDYNATLDTEDLQHDPTFQKAVMRTSHGRRPPPTASKGLAVGGAAAGARLGTAARGRAGVPSSMGRLQTGAVAGGGTDMARPMTAVRAAGYTSVGNRGAGFDPMNQGNKGPAPPLEPKPEDSPEEKIRQLEKKVNTLIEESCFANSRGEFSLGLEKAKEAGRKERVLVRQREQQSMGDQINLDLTYSVLFNLANQYAANEMFNEALNTYQVIVKNKMFSNAGRLKVNMGNIYFRQRNFPKAIKHYRMALDQVPNHHKEMRTKIMQNIGIVFVKMGQYTDAITSFEHIMSEAPSFKTGFNLILCYFALGDREKMKRAFNKLLIVDLKVDEEDKYLPHGEDKHYNLILEVIKNDPLRQIERQRKYEAENCIKTAAKIIAPAIETSFASGYDWCVEQVKTSQYVDLAHDLEIDKAIMYLKQKDFNLAIETLKSFEKKDSKVASTAATNLSFLYFLENDLDQADKYAELAMSSDRYNPAALVNKGNVVFKRGDFEKARELFKEALQNDSSCVEALYNLGLCNKRIGRLEDALDCFYKLHAILRNSPQVMFQIADIHDKLDDTAQATEWFMQLIGVVPTDTSVLAKTGEIYDNEGDKSQAFQYYYDSYRYFPSNIPVIEWLGAYYIDSQFCEKAIHYFERAGIVQPAQVKWQLMIASCHRRSGNYQNALETYKHIHRRFPENVECLKFLVRICSDLGLKEAQEYATKLKKAEKTKEMREQRASSGTRRGSGRGRRGGDDTEESSGRKTSGHRRGGSKKRPNLDDVDDGAYQVSGKQEIDATYSDPLGPQMERPKTAATRGIKADDDMFDEDLGEDMLPE</sequence>
<dbReference type="Pfam" id="PF13432">
    <property type="entry name" value="TPR_16"/>
    <property type="match status" value="2"/>
</dbReference>
<dbReference type="EMBL" id="NEDP02076687">
    <property type="protein sequence ID" value="OWF36001.1"/>
    <property type="molecule type" value="Genomic_DNA"/>
</dbReference>